<organism evidence="1 2">
    <name type="scientific">Pristionchus entomophagus</name>
    <dbReference type="NCBI Taxonomy" id="358040"/>
    <lineage>
        <taxon>Eukaryota</taxon>
        <taxon>Metazoa</taxon>
        <taxon>Ecdysozoa</taxon>
        <taxon>Nematoda</taxon>
        <taxon>Chromadorea</taxon>
        <taxon>Rhabditida</taxon>
        <taxon>Rhabditina</taxon>
        <taxon>Diplogasteromorpha</taxon>
        <taxon>Diplogasteroidea</taxon>
        <taxon>Neodiplogasteridae</taxon>
        <taxon>Pristionchus</taxon>
    </lineage>
</organism>
<feature type="non-terminal residue" evidence="1">
    <location>
        <position position="113"/>
    </location>
</feature>
<proteinExistence type="predicted"/>
<keyword evidence="2" id="KW-1185">Reference proteome</keyword>
<evidence type="ECO:0000313" key="1">
    <source>
        <dbReference type="EMBL" id="GMS85194.1"/>
    </source>
</evidence>
<reference evidence="1" key="1">
    <citation type="submission" date="2023-10" db="EMBL/GenBank/DDBJ databases">
        <title>Genome assembly of Pristionchus species.</title>
        <authorList>
            <person name="Yoshida K."/>
            <person name="Sommer R.J."/>
        </authorList>
    </citation>
    <scope>NUCLEOTIDE SEQUENCE</scope>
    <source>
        <strain evidence="1">RS0144</strain>
    </source>
</reference>
<sequence>DEWSGSSPPSADDIVQRVLDHKRTTGRGGGPVVMRLPAENCGVYIASSIVSLLLGSLLDCRILPPIYRCILRSSAASYDFPIFEITARTKAPSGFPSLVRISVGHVEEGKDCD</sequence>
<dbReference type="Proteomes" id="UP001432027">
    <property type="component" value="Unassembled WGS sequence"/>
</dbReference>
<dbReference type="EMBL" id="BTSX01000002">
    <property type="protein sequence ID" value="GMS85194.1"/>
    <property type="molecule type" value="Genomic_DNA"/>
</dbReference>
<evidence type="ECO:0000313" key="2">
    <source>
        <dbReference type="Proteomes" id="UP001432027"/>
    </source>
</evidence>
<accession>A0AAV5SY65</accession>
<name>A0AAV5SY65_9BILA</name>
<feature type="non-terminal residue" evidence="1">
    <location>
        <position position="1"/>
    </location>
</feature>
<gene>
    <name evidence="1" type="ORF">PENTCL1PPCAC_7369</name>
</gene>
<dbReference type="AlphaFoldDB" id="A0AAV5SY65"/>
<protein>
    <submittedName>
        <fullName evidence="1">Uncharacterized protein</fullName>
    </submittedName>
</protein>
<comment type="caution">
    <text evidence="1">The sequence shown here is derived from an EMBL/GenBank/DDBJ whole genome shotgun (WGS) entry which is preliminary data.</text>
</comment>